<feature type="transmembrane region" description="Helical" evidence="2">
    <location>
        <begin position="85"/>
        <end position="103"/>
    </location>
</feature>
<evidence type="ECO:0000256" key="2">
    <source>
        <dbReference type="SAM" id="Phobius"/>
    </source>
</evidence>
<comment type="caution">
    <text evidence="3">The sequence shown here is derived from an EMBL/GenBank/DDBJ whole genome shotgun (WGS) entry which is preliminary data.</text>
</comment>
<protein>
    <submittedName>
        <fullName evidence="3">Uncharacterized protein</fullName>
    </submittedName>
</protein>
<dbReference type="EMBL" id="SLWL01000011">
    <property type="protein sequence ID" value="TCO11797.1"/>
    <property type="molecule type" value="Genomic_DNA"/>
</dbReference>
<keyword evidence="2" id="KW-1133">Transmembrane helix</keyword>
<reference evidence="3 4" key="1">
    <citation type="submission" date="2019-03" db="EMBL/GenBank/DDBJ databases">
        <title>Genomic Encyclopedia of Type Strains, Phase IV (KMG-IV): sequencing the most valuable type-strain genomes for metagenomic binning, comparative biology and taxonomic classification.</title>
        <authorList>
            <person name="Goeker M."/>
        </authorList>
    </citation>
    <scope>NUCLEOTIDE SEQUENCE [LARGE SCALE GENOMIC DNA]</scope>
    <source>
        <strain evidence="3 4">DSM 22958</strain>
    </source>
</reference>
<evidence type="ECO:0000313" key="4">
    <source>
        <dbReference type="Proteomes" id="UP000294881"/>
    </source>
</evidence>
<dbReference type="AlphaFoldDB" id="A0A4R2GQ25"/>
<keyword evidence="4" id="KW-1185">Reference proteome</keyword>
<evidence type="ECO:0000313" key="3">
    <source>
        <dbReference type="EMBL" id="TCO11797.1"/>
    </source>
</evidence>
<accession>A0A4R2GQ25</accession>
<feature type="transmembrane region" description="Helical" evidence="2">
    <location>
        <begin position="6"/>
        <end position="27"/>
    </location>
</feature>
<dbReference type="RefSeq" id="WP_132008498.1">
    <property type="nucleotide sequence ID" value="NZ_JBHUNN010000002.1"/>
</dbReference>
<dbReference type="Proteomes" id="UP000294881">
    <property type="component" value="Unassembled WGS sequence"/>
</dbReference>
<keyword evidence="2" id="KW-0812">Transmembrane</keyword>
<evidence type="ECO:0000256" key="1">
    <source>
        <dbReference type="SAM" id="MobiDB-lite"/>
    </source>
</evidence>
<keyword evidence="2" id="KW-0472">Membrane</keyword>
<feature type="region of interest" description="Disordered" evidence="1">
    <location>
        <begin position="299"/>
        <end position="318"/>
    </location>
</feature>
<organism evidence="3 4">
    <name type="scientific">Camelimonas lactis</name>
    <dbReference type="NCBI Taxonomy" id="659006"/>
    <lineage>
        <taxon>Bacteria</taxon>
        <taxon>Pseudomonadati</taxon>
        <taxon>Pseudomonadota</taxon>
        <taxon>Alphaproteobacteria</taxon>
        <taxon>Hyphomicrobiales</taxon>
        <taxon>Chelatococcaceae</taxon>
        <taxon>Camelimonas</taxon>
    </lineage>
</organism>
<sequence length="318" mass="34315">MRLSDPRLQALLAIACAVVPLLFSFWLRGAIVGLPLVMFFAGVAIATTFAGHIAGIFVLAVSVVAAVMAMRAPPLNFTLGLSPNGLVFIGGYVASGLVVYLLAARQAARAAWAARQARRAAALSSALSRWLGRNARLAAGLMRTLDDVDLELLAGVARDRMLMTARVERLMRDRVVLEGADLSSVMTDLCAEIIRAERRPDLRGEITIAPMELDHEDFVRLCLVLADLLFLALREEPSSREPLRISLAVEENEAVLALTWLRSDAPSRAANAHNVMTERVAGRVARSLGGALYWSAREPGPASSALRFPVRSRRGSPG</sequence>
<name>A0A4R2GQ25_9HYPH</name>
<proteinExistence type="predicted"/>
<gene>
    <name evidence="3" type="ORF">EV666_11172</name>
</gene>
<feature type="transmembrane region" description="Helical" evidence="2">
    <location>
        <begin position="39"/>
        <end position="65"/>
    </location>
</feature>